<evidence type="ECO:0000256" key="1">
    <source>
        <dbReference type="ARBA" id="ARBA00008966"/>
    </source>
</evidence>
<dbReference type="InterPro" id="IPR025160">
    <property type="entry name" value="AATF"/>
</dbReference>
<dbReference type="Proteomes" id="UP000694255">
    <property type="component" value="Unassembled WGS sequence"/>
</dbReference>
<feature type="domain" description="Apoptosis-antagonizing transcription factor C-terminal" evidence="4">
    <location>
        <begin position="398"/>
        <end position="480"/>
    </location>
</feature>
<evidence type="ECO:0000256" key="2">
    <source>
        <dbReference type="ARBA" id="ARBA00013850"/>
    </source>
</evidence>
<feature type="compositionally biased region" description="Acidic residues" evidence="3">
    <location>
        <begin position="90"/>
        <end position="127"/>
    </location>
</feature>
<accession>A0A8J5V071</accession>
<comment type="similarity">
    <text evidence="1">Belongs to the AATF family.</text>
</comment>
<dbReference type="AlphaFoldDB" id="A0A8J5V071"/>
<dbReference type="GO" id="GO:0000462">
    <property type="term" value="P:maturation of SSU-rRNA from tricistronic rRNA transcript (SSU-rRNA, 5.8S rRNA, LSU-rRNA)"/>
    <property type="evidence" value="ECO:0007669"/>
    <property type="project" value="TreeGrafter"/>
</dbReference>
<dbReference type="OrthoDB" id="5783963at2759"/>
<dbReference type="GO" id="GO:0005730">
    <property type="term" value="C:nucleolus"/>
    <property type="evidence" value="ECO:0007669"/>
    <property type="project" value="TreeGrafter"/>
</dbReference>
<gene>
    <name evidence="6" type="ORF">J8A68_002761</name>
</gene>
<evidence type="ECO:0000313" key="7">
    <source>
        <dbReference type="Proteomes" id="UP000694255"/>
    </source>
</evidence>
<feature type="region of interest" description="Disordered" evidence="3">
    <location>
        <begin position="344"/>
        <end position="386"/>
    </location>
</feature>
<dbReference type="Pfam" id="PF13339">
    <property type="entry name" value="AATF-Che1"/>
    <property type="match status" value="1"/>
</dbReference>
<feature type="compositionally biased region" description="Polar residues" evidence="3">
    <location>
        <begin position="349"/>
        <end position="361"/>
    </location>
</feature>
<feature type="region of interest" description="Disordered" evidence="3">
    <location>
        <begin position="486"/>
        <end position="517"/>
    </location>
</feature>
<sequence>MAKKTLAEQISKLYTPKSDFDIEDHDLGQGTDDVFDHKESQEDEDDDEEEDDQLRKEHYVESAKSKLRQSHTTNLGKKYTGSVVSRDSLYDDEAEVSGEDSDEVESDEEEDEVQDEEVAEESDESANDSDSGASLRDNSSEDESDQEDDDIAIHKRQVLKDLMNKERGHIINRLSQSATNDALKGYAIQQQHKTFEKLVDIRLKFQKSLTNANLLPIDHETLEEFDYSPELLSKTKEGLYSLLDGLLTLRSQLDESTTNHKHPKKRSYETYSKTTESFDSELNKSRSVILTKWSAKVQNSSGSNAINASKFKTINQSFEQQVINNLSDMNRLIKRTKLNRRQITPLGYNPSSISNGTSTKQNQDEEIDEDIPIQEQQSRKTKTEGSEIDQIFDDEDFYRVLLNDLVDKKVQSSDPTSGGVSITLRSAQRANKLKNNVDTKASKGRKLRYHVQDQISNFETSRGGWKWNDDQIDEFFASLLGQKVNMNEEDEEEQDDEIDGETNGDIIPEDNSIKLFG</sequence>
<dbReference type="EMBL" id="JAGSYN010000121">
    <property type="protein sequence ID" value="KAG7663709.1"/>
    <property type="molecule type" value="Genomic_DNA"/>
</dbReference>
<dbReference type="RefSeq" id="XP_049263941.1">
    <property type="nucleotide sequence ID" value="XM_049406545.1"/>
</dbReference>
<feature type="compositionally biased region" description="Acidic residues" evidence="3">
    <location>
        <begin position="140"/>
        <end position="150"/>
    </location>
</feature>
<name>A0A8J5V071_9ASCO</name>
<feature type="region of interest" description="Disordered" evidence="3">
    <location>
        <begin position="13"/>
        <end position="151"/>
    </location>
</feature>
<feature type="compositionally biased region" description="Acidic residues" evidence="3">
    <location>
        <begin position="487"/>
        <end position="502"/>
    </location>
</feature>
<proteinExistence type="inferred from homology"/>
<feature type="domain" description="AATF leucine zipper-containing" evidence="5">
    <location>
        <begin position="181"/>
        <end position="296"/>
    </location>
</feature>
<dbReference type="Pfam" id="PF08164">
    <property type="entry name" value="TRAUB"/>
    <property type="match status" value="1"/>
</dbReference>
<dbReference type="GeneID" id="73469562"/>
<evidence type="ECO:0000259" key="5">
    <source>
        <dbReference type="Pfam" id="PF13339"/>
    </source>
</evidence>
<evidence type="ECO:0000259" key="4">
    <source>
        <dbReference type="Pfam" id="PF08164"/>
    </source>
</evidence>
<dbReference type="PANTHER" id="PTHR15565">
    <property type="entry name" value="AATF PROTEIN APOPTOSIS ANTAGONIZING TRANSCRIPTION FACTOR"/>
    <property type="match status" value="1"/>
</dbReference>
<reference evidence="6 7" key="1">
    <citation type="journal article" date="2021" name="DNA Res.">
        <title>Genome analysis of Candida subhashii reveals its hybrid nature and dual mitochondrial genome conformations.</title>
        <authorList>
            <person name="Mixao V."/>
            <person name="Hegedusova E."/>
            <person name="Saus E."/>
            <person name="Pryszcz L.P."/>
            <person name="Cillingova A."/>
            <person name="Nosek J."/>
            <person name="Gabaldon T."/>
        </authorList>
    </citation>
    <scope>NUCLEOTIDE SEQUENCE [LARGE SCALE GENOMIC DNA]</scope>
    <source>
        <strain evidence="6 7">CBS 10753</strain>
    </source>
</reference>
<evidence type="ECO:0000313" key="6">
    <source>
        <dbReference type="EMBL" id="KAG7663709.1"/>
    </source>
</evidence>
<evidence type="ECO:0000256" key="3">
    <source>
        <dbReference type="SAM" id="MobiDB-lite"/>
    </source>
</evidence>
<feature type="compositionally biased region" description="Acidic residues" evidence="3">
    <location>
        <begin position="41"/>
        <end position="52"/>
    </location>
</feature>
<feature type="compositionally biased region" description="Basic and acidic residues" evidence="3">
    <location>
        <begin position="53"/>
        <end position="64"/>
    </location>
</feature>
<keyword evidence="7" id="KW-1185">Reference proteome</keyword>
<organism evidence="6 7">
    <name type="scientific">[Candida] subhashii</name>
    <dbReference type="NCBI Taxonomy" id="561895"/>
    <lineage>
        <taxon>Eukaryota</taxon>
        <taxon>Fungi</taxon>
        <taxon>Dikarya</taxon>
        <taxon>Ascomycota</taxon>
        <taxon>Saccharomycotina</taxon>
        <taxon>Pichiomycetes</taxon>
        <taxon>Debaryomycetaceae</taxon>
        <taxon>Spathaspora</taxon>
    </lineage>
</organism>
<protein>
    <recommendedName>
        <fullName evidence="2">Protein BFR2</fullName>
    </recommendedName>
</protein>
<dbReference type="PANTHER" id="PTHR15565:SF0">
    <property type="entry name" value="PROTEIN AATF"/>
    <property type="match status" value="1"/>
</dbReference>
<comment type="caution">
    <text evidence="6">The sequence shown here is derived from an EMBL/GenBank/DDBJ whole genome shotgun (WGS) entry which is preliminary data.</text>
</comment>
<dbReference type="InterPro" id="IPR039223">
    <property type="entry name" value="AATF/Bfr2"/>
</dbReference>
<dbReference type="InterPro" id="IPR012617">
    <property type="entry name" value="AATF_C"/>
</dbReference>